<evidence type="ECO:0000313" key="2">
    <source>
        <dbReference type="Proteomes" id="UP000053398"/>
    </source>
</evidence>
<protein>
    <submittedName>
        <fullName evidence="1">Uncharacterized protein</fullName>
    </submittedName>
</protein>
<accession>A0A101PN49</accession>
<dbReference type="Proteomes" id="UP000053398">
    <property type="component" value="Unassembled WGS sequence"/>
</dbReference>
<sequence length="72" mass="7829">MGPPGHRTAGAGRESPRFFSAAAEQWLRDLDKLPEPVPVWPFATVTFKGGPVIRVYSTEPHSPALRWSGGTV</sequence>
<dbReference type="AlphaFoldDB" id="A0A101PN49"/>
<name>A0A101PN49_STRCK</name>
<gene>
    <name evidence="1" type="ORF">AQJ11_44430</name>
</gene>
<reference evidence="1 2" key="1">
    <citation type="submission" date="2015-10" db="EMBL/GenBank/DDBJ databases">
        <title>Draft genome sequence of Streptomyces corchorusii DSM 40340, type strain for the species Streptomyces corchorusii.</title>
        <authorList>
            <person name="Ruckert C."/>
            <person name="Winkler A."/>
            <person name="Kalinowski J."/>
            <person name="Kampfer P."/>
            <person name="Glaeser S."/>
        </authorList>
    </citation>
    <scope>NUCLEOTIDE SEQUENCE [LARGE SCALE GENOMIC DNA]</scope>
    <source>
        <strain evidence="1 2">DSM 40340</strain>
    </source>
</reference>
<organism evidence="1 2">
    <name type="scientific">Streptomyces corchorusii</name>
    <name type="common">Streptomyces chibaensis</name>
    <dbReference type="NCBI Taxonomy" id="1903"/>
    <lineage>
        <taxon>Bacteria</taxon>
        <taxon>Bacillati</taxon>
        <taxon>Actinomycetota</taxon>
        <taxon>Actinomycetes</taxon>
        <taxon>Kitasatosporales</taxon>
        <taxon>Streptomycetaceae</taxon>
        <taxon>Streptomyces</taxon>
    </lineage>
</organism>
<dbReference type="EMBL" id="LMWP01000079">
    <property type="protein sequence ID" value="KUN14571.1"/>
    <property type="molecule type" value="Genomic_DNA"/>
</dbReference>
<keyword evidence="2" id="KW-1185">Reference proteome</keyword>
<evidence type="ECO:0000313" key="1">
    <source>
        <dbReference type="EMBL" id="KUN14571.1"/>
    </source>
</evidence>
<proteinExistence type="predicted"/>
<comment type="caution">
    <text evidence="1">The sequence shown here is derived from an EMBL/GenBank/DDBJ whole genome shotgun (WGS) entry which is preliminary data.</text>
</comment>